<dbReference type="NCBIfam" id="TIGR01932">
    <property type="entry name" value="hflC"/>
    <property type="match status" value="1"/>
</dbReference>
<dbReference type="Pfam" id="PF01145">
    <property type="entry name" value="Band_7"/>
    <property type="match status" value="1"/>
</dbReference>
<dbReference type="InterPro" id="IPR010200">
    <property type="entry name" value="HflC"/>
</dbReference>
<evidence type="ECO:0000256" key="1">
    <source>
        <dbReference type="ARBA" id="ARBA00004167"/>
    </source>
</evidence>
<dbReference type="SMART" id="SM00244">
    <property type="entry name" value="PHB"/>
    <property type="match status" value="1"/>
</dbReference>
<keyword evidence="8" id="KW-0378">Hydrolase</keyword>
<evidence type="ECO:0000313" key="9">
    <source>
        <dbReference type="Proteomes" id="UP001254608"/>
    </source>
</evidence>
<dbReference type="GO" id="GO:0008233">
    <property type="term" value="F:peptidase activity"/>
    <property type="evidence" value="ECO:0007669"/>
    <property type="project" value="UniProtKB-KW"/>
</dbReference>
<keyword evidence="4" id="KW-1133">Transmembrane helix</keyword>
<evidence type="ECO:0000256" key="5">
    <source>
        <dbReference type="ARBA" id="ARBA00023136"/>
    </source>
</evidence>
<organism evidence="8 9">
    <name type="scientific">Banduia mediterranea</name>
    <dbReference type="NCBI Taxonomy" id="3075609"/>
    <lineage>
        <taxon>Bacteria</taxon>
        <taxon>Pseudomonadati</taxon>
        <taxon>Pseudomonadota</taxon>
        <taxon>Gammaproteobacteria</taxon>
        <taxon>Nevskiales</taxon>
        <taxon>Algiphilaceae</taxon>
        <taxon>Banduia</taxon>
    </lineage>
</organism>
<comment type="similarity">
    <text evidence="2 6">Belongs to the band 7/mec-2 family. HflC subfamily.</text>
</comment>
<reference evidence="8 9" key="1">
    <citation type="submission" date="2023-09" db="EMBL/GenBank/DDBJ databases">
        <authorList>
            <person name="Rey-Velasco X."/>
        </authorList>
    </citation>
    <scope>NUCLEOTIDE SEQUENCE [LARGE SCALE GENOMIC DNA]</scope>
    <source>
        <strain evidence="8 9">W345</strain>
    </source>
</reference>
<dbReference type="SUPFAM" id="SSF117892">
    <property type="entry name" value="Band 7/SPFH domain"/>
    <property type="match status" value="1"/>
</dbReference>
<evidence type="ECO:0000256" key="3">
    <source>
        <dbReference type="ARBA" id="ARBA00022692"/>
    </source>
</evidence>
<evidence type="ECO:0000256" key="2">
    <source>
        <dbReference type="ARBA" id="ARBA00007862"/>
    </source>
</evidence>
<dbReference type="InterPro" id="IPR001107">
    <property type="entry name" value="Band_7"/>
</dbReference>
<dbReference type="PANTHER" id="PTHR42911:SF1">
    <property type="entry name" value="MODULATOR OF FTSH PROTEASE HFLC"/>
    <property type="match status" value="1"/>
</dbReference>
<keyword evidence="8" id="KW-0645">Protease</keyword>
<dbReference type="PANTHER" id="PTHR42911">
    <property type="entry name" value="MODULATOR OF FTSH PROTEASE HFLC"/>
    <property type="match status" value="1"/>
</dbReference>
<keyword evidence="3" id="KW-0812">Transmembrane</keyword>
<protein>
    <recommendedName>
        <fullName evidence="6">Protein HflC</fullName>
    </recommendedName>
</protein>
<dbReference type="Gene3D" id="3.30.479.30">
    <property type="entry name" value="Band 7 domain"/>
    <property type="match status" value="1"/>
</dbReference>
<dbReference type="CDD" id="cd03405">
    <property type="entry name" value="SPFH_HflC"/>
    <property type="match status" value="1"/>
</dbReference>
<dbReference type="RefSeq" id="WP_311366423.1">
    <property type="nucleotide sequence ID" value="NZ_JAVRIC010000032.1"/>
</dbReference>
<dbReference type="EMBL" id="JAVRIC010000032">
    <property type="protein sequence ID" value="MDT0499012.1"/>
    <property type="molecule type" value="Genomic_DNA"/>
</dbReference>
<dbReference type="GO" id="GO:0006508">
    <property type="term" value="P:proteolysis"/>
    <property type="evidence" value="ECO:0007669"/>
    <property type="project" value="UniProtKB-KW"/>
</dbReference>
<accession>A0ABU2WMA6</accession>
<comment type="subcellular location">
    <subcellularLocation>
        <location evidence="1">Membrane</location>
        <topology evidence="1">Single-pass membrane protein</topology>
    </subcellularLocation>
</comment>
<gene>
    <name evidence="8" type="primary">hflC</name>
    <name evidence="8" type="ORF">RM530_16845</name>
</gene>
<evidence type="ECO:0000256" key="4">
    <source>
        <dbReference type="ARBA" id="ARBA00022989"/>
    </source>
</evidence>
<comment type="caution">
    <text evidence="8">The sequence shown here is derived from an EMBL/GenBank/DDBJ whole genome shotgun (WGS) entry which is preliminary data.</text>
</comment>
<name>A0ABU2WMA6_9GAMM</name>
<proteinExistence type="inferred from homology"/>
<evidence type="ECO:0000259" key="7">
    <source>
        <dbReference type="SMART" id="SM00244"/>
    </source>
</evidence>
<feature type="domain" description="Band 7" evidence="7">
    <location>
        <begin position="20"/>
        <end position="210"/>
    </location>
</feature>
<keyword evidence="5" id="KW-0472">Membrane</keyword>
<sequence length="313" mass="35511">MNKLLIAAVALLVIVFVGINAATVIDQSEQGIVVQFGEPVGEVITEPGLHWKTPFIQEVRRFDKRLLAWDGDVSQIPTLGREFVVVDTTARWRITDALQFLRSVRDETGARTRLDDIIDSVVRDIVSGTDLEEIVRSADWQVDIDALPEEEVSIDQADLKKPKKGRAKLEAEMLAAASQQMPDLGIELVDVRIKRINYIDSVRTQVENRMIAERQSIAERFRSEGQGRSQEILGEMDRKLRRIRSEADRKAQEIIGKADAEATRIYGESYGEDPEFYAFFETLASYKAIDENTTLLLDADSDFYRYLQSTRGR</sequence>
<comment type="function">
    <text evidence="6">HflC and HflK could regulate a protease.</text>
</comment>
<evidence type="ECO:0000313" key="8">
    <source>
        <dbReference type="EMBL" id="MDT0499012.1"/>
    </source>
</evidence>
<dbReference type="InterPro" id="IPR036013">
    <property type="entry name" value="Band_7/SPFH_dom_sf"/>
</dbReference>
<keyword evidence="9" id="KW-1185">Reference proteome</keyword>
<dbReference type="PIRSF" id="PIRSF005651">
    <property type="entry name" value="HflC"/>
    <property type="match status" value="1"/>
</dbReference>
<evidence type="ECO:0000256" key="6">
    <source>
        <dbReference type="PIRNR" id="PIRNR005651"/>
    </source>
</evidence>
<dbReference type="Proteomes" id="UP001254608">
    <property type="component" value="Unassembled WGS sequence"/>
</dbReference>